<dbReference type="GO" id="GO:0016705">
    <property type="term" value="F:oxidoreductase activity, acting on paired donors, with incorporation or reduction of molecular oxygen"/>
    <property type="evidence" value="ECO:0007669"/>
    <property type="project" value="InterPro"/>
</dbReference>
<dbReference type="STRING" id="180088.A0A1J8Q4C1"/>
<evidence type="ECO:0000256" key="6">
    <source>
        <dbReference type="ARBA" id="ARBA00023004"/>
    </source>
</evidence>
<evidence type="ECO:0008006" key="12">
    <source>
        <dbReference type="Google" id="ProtNLM"/>
    </source>
</evidence>
<dbReference type="Gene3D" id="1.10.630.10">
    <property type="entry name" value="Cytochrome P450"/>
    <property type="match status" value="1"/>
</dbReference>
<dbReference type="InterPro" id="IPR036396">
    <property type="entry name" value="Cyt_P450_sf"/>
</dbReference>
<accession>A0A1J8Q4C1</accession>
<evidence type="ECO:0000256" key="9">
    <source>
        <dbReference type="SAM" id="MobiDB-lite"/>
    </source>
</evidence>
<evidence type="ECO:0000256" key="2">
    <source>
        <dbReference type="ARBA" id="ARBA00010617"/>
    </source>
</evidence>
<dbReference type="GO" id="GO:0004497">
    <property type="term" value="F:monooxygenase activity"/>
    <property type="evidence" value="ECO:0007669"/>
    <property type="project" value="UniProtKB-KW"/>
</dbReference>
<dbReference type="GO" id="GO:0020037">
    <property type="term" value="F:heme binding"/>
    <property type="evidence" value="ECO:0007669"/>
    <property type="project" value="InterPro"/>
</dbReference>
<keyword evidence="4 8" id="KW-0479">Metal-binding</keyword>
<evidence type="ECO:0000256" key="3">
    <source>
        <dbReference type="ARBA" id="ARBA00022617"/>
    </source>
</evidence>
<dbReference type="SUPFAM" id="SSF48264">
    <property type="entry name" value="Cytochrome P450"/>
    <property type="match status" value="1"/>
</dbReference>
<protein>
    <recommendedName>
        <fullName evidence="12">Cytochrome P450</fullName>
    </recommendedName>
</protein>
<evidence type="ECO:0000256" key="1">
    <source>
        <dbReference type="ARBA" id="ARBA00001971"/>
    </source>
</evidence>
<dbReference type="EMBL" id="LVVM01002807">
    <property type="protein sequence ID" value="OJA15893.1"/>
    <property type="molecule type" value="Genomic_DNA"/>
</dbReference>
<evidence type="ECO:0000256" key="5">
    <source>
        <dbReference type="ARBA" id="ARBA00023002"/>
    </source>
</evidence>
<dbReference type="OrthoDB" id="2789670at2759"/>
<dbReference type="InterPro" id="IPR017972">
    <property type="entry name" value="Cyt_P450_CS"/>
</dbReference>
<keyword evidence="7 8" id="KW-0503">Monooxygenase</keyword>
<comment type="similarity">
    <text evidence="2 8">Belongs to the cytochrome P450 family.</text>
</comment>
<dbReference type="Proteomes" id="UP000183567">
    <property type="component" value="Unassembled WGS sequence"/>
</dbReference>
<proteinExistence type="inferred from homology"/>
<dbReference type="Pfam" id="PF00067">
    <property type="entry name" value="p450"/>
    <property type="match status" value="1"/>
</dbReference>
<dbReference type="GO" id="GO:0005506">
    <property type="term" value="F:iron ion binding"/>
    <property type="evidence" value="ECO:0007669"/>
    <property type="project" value="InterPro"/>
</dbReference>
<keyword evidence="3 8" id="KW-0349">Heme</keyword>
<keyword evidence="5 8" id="KW-0560">Oxidoreductase</keyword>
<dbReference type="InterPro" id="IPR001128">
    <property type="entry name" value="Cyt_P450"/>
</dbReference>
<dbReference type="PANTHER" id="PTHR46300:SF7">
    <property type="entry name" value="P450, PUTATIVE (EUROFUNG)-RELATED"/>
    <property type="match status" value="1"/>
</dbReference>
<evidence type="ECO:0000256" key="4">
    <source>
        <dbReference type="ARBA" id="ARBA00022723"/>
    </source>
</evidence>
<evidence type="ECO:0000313" key="11">
    <source>
        <dbReference type="Proteomes" id="UP000183567"/>
    </source>
</evidence>
<keyword evidence="6 8" id="KW-0408">Iron</keyword>
<dbReference type="AlphaFoldDB" id="A0A1J8Q4C1"/>
<evidence type="ECO:0000256" key="7">
    <source>
        <dbReference type="ARBA" id="ARBA00023033"/>
    </source>
</evidence>
<name>A0A1J8Q4C1_9AGAM</name>
<gene>
    <name evidence="10" type="ORF">AZE42_09071</name>
</gene>
<evidence type="ECO:0000256" key="8">
    <source>
        <dbReference type="RuleBase" id="RU000461"/>
    </source>
</evidence>
<keyword evidence="11" id="KW-1185">Reference proteome</keyword>
<comment type="caution">
    <text evidence="10">The sequence shown here is derived from an EMBL/GenBank/DDBJ whole genome shotgun (WGS) entry which is preliminary data.</text>
</comment>
<sequence length="114" mass="12651">MLHDPRTYSNPSEFNPERFLANDGKEPETEPRTICFGFGRRICPGLHLADASVWISTAMSLAVFNISKVVENGVEITPELDSTSGLISHPKLYKCSIKPRSANAVTLIQQDVNY</sequence>
<dbReference type="PROSITE" id="PS00086">
    <property type="entry name" value="CYTOCHROME_P450"/>
    <property type="match status" value="1"/>
</dbReference>
<reference evidence="10 11" key="1">
    <citation type="submission" date="2016-03" db="EMBL/GenBank/DDBJ databases">
        <title>Comparative genomics of the ectomycorrhizal sister species Rhizopogon vinicolor and Rhizopogon vesiculosus (Basidiomycota: Boletales) reveals a divergence of the mating type B locus.</title>
        <authorList>
            <person name="Mujic A.B."/>
            <person name="Kuo A."/>
            <person name="Tritt A."/>
            <person name="Lipzen A."/>
            <person name="Chen C."/>
            <person name="Johnson J."/>
            <person name="Sharma A."/>
            <person name="Barry K."/>
            <person name="Grigoriev I.V."/>
            <person name="Spatafora J.W."/>
        </authorList>
    </citation>
    <scope>NUCLEOTIDE SEQUENCE [LARGE SCALE GENOMIC DNA]</scope>
    <source>
        <strain evidence="10 11">AM-OR11-056</strain>
    </source>
</reference>
<feature type="region of interest" description="Disordered" evidence="9">
    <location>
        <begin position="1"/>
        <end position="28"/>
    </location>
</feature>
<evidence type="ECO:0000313" key="10">
    <source>
        <dbReference type="EMBL" id="OJA15893.1"/>
    </source>
</evidence>
<dbReference type="InterPro" id="IPR050364">
    <property type="entry name" value="Cytochrome_P450_fung"/>
</dbReference>
<dbReference type="PANTHER" id="PTHR46300">
    <property type="entry name" value="P450, PUTATIVE (EUROFUNG)-RELATED-RELATED"/>
    <property type="match status" value="1"/>
</dbReference>
<comment type="cofactor">
    <cofactor evidence="1">
        <name>heme</name>
        <dbReference type="ChEBI" id="CHEBI:30413"/>
    </cofactor>
</comment>
<organism evidence="10 11">
    <name type="scientific">Rhizopogon vesiculosus</name>
    <dbReference type="NCBI Taxonomy" id="180088"/>
    <lineage>
        <taxon>Eukaryota</taxon>
        <taxon>Fungi</taxon>
        <taxon>Dikarya</taxon>
        <taxon>Basidiomycota</taxon>
        <taxon>Agaricomycotina</taxon>
        <taxon>Agaricomycetes</taxon>
        <taxon>Agaricomycetidae</taxon>
        <taxon>Boletales</taxon>
        <taxon>Suillineae</taxon>
        <taxon>Rhizopogonaceae</taxon>
        <taxon>Rhizopogon</taxon>
    </lineage>
</organism>